<dbReference type="OrthoDB" id="2649545at2"/>
<keyword evidence="2" id="KW-0812">Transmembrane</keyword>
<dbReference type="InterPro" id="IPR002509">
    <property type="entry name" value="NODB_dom"/>
</dbReference>
<dbReference type="Pfam" id="PF22790">
    <property type="entry name" value="YkoP"/>
    <property type="match status" value="1"/>
</dbReference>
<sequence length="466" mass="53684">MQTLLLWLFYISSFYAFIPGMISRIFGYRVFRKGTGRNEFALTFDDGPDPRFTPLLLDLLKKYDAKATFFVVGSNAERYPELIQRIHEEGHLIGIHNYVHKTNWLMRPATVRRQIQRTNDIIYNIIGERSTYYRPPWGIVNLFDISKRRQVEIVLWSVMFGDWREKLGAQRLTEKMLARLNPGEVMLLHDSGTTLGADPDAPENMLLALELTLQEAQRRGLRSIRVDDMIKMAEQSPIRRLSFGKRVLVGLWLAWEQVFQALFQLKTINPVDPFMHYRMRKYHGEPVELGDGTLLSKGDKIIELHIDNRQLFELGIHSRSSAQLAIRMIRRMEKGLPMLAEVIAKDVNLAQAKALYGVSMINRGPEKFGFSVHDLPDGIFARSTKFYLKILLSVIHPDGGARLKERSEVLVPKLILMPVSELLKKMNQQLPHDERSVRKHKPQQEEALSLNDSRTEVELPGATVTN</sequence>
<feature type="transmembrane region" description="Helical" evidence="2">
    <location>
        <begin position="6"/>
        <end position="27"/>
    </location>
</feature>
<dbReference type="GO" id="GO:0016810">
    <property type="term" value="F:hydrolase activity, acting on carbon-nitrogen (but not peptide) bonds"/>
    <property type="evidence" value="ECO:0007669"/>
    <property type="project" value="InterPro"/>
</dbReference>
<dbReference type="CDD" id="cd10959">
    <property type="entry name" value="CE4_NodB_like_3"/>
    <property type="match status" value="1"/>
</dbReference>
<protein>
    <submittedName>
        <fullName evidence="4">Xylanase deacetylase</fullName>
    </submittedName>
</protein>
<evidence type="ECO:0000256" key="2">
    <source>
        <dbReference type="SAM" id="Phobius"/>
    </source>
</evidence>
<name>A0A0W1AT89_9BACL</name>
<dbReference type="EMBL" id="LCZJ02000033">
    <property type="protein sequence ID" value="KTD84539.1"/>
    <property type="molecule type" value="Genomic_DNA"/>
</dbReference>
<dbReference type="RefSeq" id="WP_060625258.1">
    <property type="nucleotide sequence ID" value="NZ_LCZJ02000033.1"/>
</dbReference>
<dbReference type="AlphaFoldDB" id="A0A0W1AT89"/>
<dbReference type="Proteomes" id="UP000054709">
    <property type="component" value="Unassembled WGS sequence"/>
</dbReference>
<keyword evidence="2" id="KW-1133">Transmembrane helix</keyword>
<evidence type="ECO:0000313" key="4">
    <source>
        <dbReference type="EMBL" id="KTD84539.1"/>
    </source>
</evidence>
<dbReference type="Pfam" id="PF01522">
    <property type="entry name" value="Polysacc_deac_1"/>
    <property type="match status" value="1"/>
</dbReference>
<keyword evidence="5" id="KW-1185">Reference proteome</keyword>
<evidence type="ECO:0000259" key="3">
    <source>
        <dbReference type="PROSITE" id="PS51677"/>
    </source>
</evidence>
<dbReference type="PANTHER" id="PTHR10587:SF137">
    <property type="entry name" value="4-DEOXY-4-FORMAMIDO-L-ARABINOSE-PHOSPHOUNDECAPRENOL DEFORMYLASE ARND-RELATED"/>
    <property type="match status" value="1"/>
</dbReference>
<proteinExistence type="predicted"/>
<keyword evidence="4" id="KW-0858">Xylan degradation</keyword>
<dbReference type="GO" id="GO:0045493">
    <property type="term" value="P:xylan catabolic process"/>
    <property type="evidence" value="ECO:0007669"/>
    <property type="project" value="UniProtKB-KW"/>
</dbReference>
<reference evidence="4 5" key="1">
    <citation type="journal article" date="2015" name="Int. Biodeterior. Biodegradation">
        <title>Physiological and genetic screening methods for the isolation of methyl tert-butyl ether-degrading bacteria for bioremediation purposes.</title>
        <authorList>
            <person name="Guisado I.M."/>
            <person name="Purswani J."/>
            <person name="Gonzalez Lopez J."/>
            <person name="Pozo C."/>
        </authorList>
    </citation>
    <scope>NUCLEOTIDE SEQUENCE [LARGE SCALE GENOMIC DNA]</scope>
    <source>
        <strain evidence="4 5">SH7</strain>
    </source>
</reference>
<evidence type="ECO:0000256" key="1">
    <source>
        <dbReference type="SAM" id="MobiDB-lite"/>
    </source>
</evidence>
<keyword evidence="4" id="KW-0326">Glycosidase</keyword>
<dbReference type="PROSITE" id="PS51677">
    <property type="entry name" value="NODB"/>
    <property type="match status" value="1"/>
</dbReference>
<evidence type="ECO:0000313" key="5">
    <source>
        <dbReference type="Proteomes" id="UP000054709"/>
    </source>
</evidence>
<organism evidence="4 5">
    <name type="scientific">Paenibacillus etheri</name>
    <dbReference type="NCBI Taxonomy" id="1306852"/>
    <lineage>
        <taxon>Bacteria</taxon>
        <taxon>Bacillati</taxon>
        <taxon>Bacillota</taxon>
        <taxon>Bacilli</taxon>
        <taxon>Bacillales</taxon>
        <taxon>Paenibacillaceae</taxon>
        <taxon>Paenibacillus</taxon>
    </lineage>
</organism>
<keyword evidence="4" id="KW-0624">Polysaccharide degradation</keyword>
<comment type="caution">
    <text evidence="4">The sequence shown here is derived from an EMBL/GenBank/DDBJ whole genome shotgun (WGS) entry which is preliminary data.</text>
</comment>
<keyword evidence="4" id="KW-0378">Hydrolase</keyword>
<gene>
    <name evidence="4" type="ORF">UQ64_23010</name>
</gene>
<dbReference type="PANTHER" id="PTHR10587">
    <property type="entry name" value="GLYCOSYL TRANSFERASE-RELATED"/>
    <property type="match status" value="1"/>
</dbReference>
<dbReference type="InterPro" id="IPR050248">
    <property type="entry name" value="Polysacc_deacetylase_ArnD"/>
</dbReference>
<accession>A0A0W1AT89</accession>
<dbReference type="GO" id="GO:0016798">
    <property type="term" value="F:hydrolase activity, acting on glycosyl bonds"/>
    <property type="evidence" value="ECO:0007669"/>
    <property type="project" value="UniProtKB-KW"/>
</dbReference>
<dbReference type="InterPro" id="IPR011330">
    <property type="entry name" value="Glyco_hydro/deAcase_b/a-brl"/>
</dbReference>
<dbReference type="Gene3D" id="3.20.20.370">
    <property type="entry name" value="Glycoside hydrolase/deacetylase"/>
    <property type="match status" value="1"/>
</dbReference>
<dbReference type="InterPro" id="IPR054467">
    <property type="entry name" value="YkoP-like_dom"/>
</dbReference>
<feature type="region of interest" description="Disordered" evidence="1">
    <location>
        <begin position="429"/>
        <end position="466"/>
    </location>
</feature>
<feature type="domain" description="NodB homology" evidence="3">
    <location>
        <begin position="38"/>
        <end position="224"/>
    </location>
</feature>
<dbReference type="SUPFAM" id="SSF88713">
    <property type="entry name" value="Glycoside hydrolase/deacetylase"/>
    <property type="match status" value="1"/>
</dbReference>
<keyword evidence="2" id="KW-0472">Membrane</keyword>
<keyword evidence="4" id="KW-0119">Carbohydrate metabolism</keyword>